<dbReference type="SUPFAM" id="SSF68923">
    <property type="entry name" value="PEP carboxykinase N-terminal domain"/>
    <property type="match status" value="1"/>
</dbReference>
<evidence type="ECO:0000313" key="12">
    <source>
        <dbReference type="Proteomes" id="UP000245872"/>
    </source>
</evidence>
<feature type="binding site" evidence="10">
    <location>
        <position position="306"/>
    </location>
    <ligand>
        <name>ATP</name>
        <dbReference type="ChEBI" id="CHEBI:30616"/>
    </ligand>
</feature>
<dbReference type="InterPro" id="IPR008210">
    <property type="entry name" value="PEP_carboxykinase_N"/>
</dbReference>
<dbReference type="PIRSF" id="PIRSF006294">
    <property type="entry name" value="PEP_crbxkin"/>
    <property type="match status" value="1"/>
</dbReference>
<feature type="binding site" evidence="10">
    <location>
        <position position="44"/>
    </location>
    <ligand>
        <name>substrate</name>
    </ligand>
</feature>
<keyword evidence="6 10" id="KW-0210">Decarboxylase</keyword>
<feature type="binding site" evidence="10">
    <location>
        <position position="306"/>
    </location>
    <ligand>
        <name>substrate</name>
    </ligand>
</feature>
<dbReference type="GO" id="GO:0004612">
    <property type="term" value="F:phosphoenolpyruvate carboxykinase (ATP) activity"/>
    <property type="evidence" value="ECO:0007669"/>
    <property type="project" value="UniProtKB-UniRule"/>
</dbReference>
<feature type="binding site" evidence="10">
    <location>
        <position position="185"/>
    </location>
    <ligand>
        <name>ATP</name>
        <dbReference type="ChEBI" id="CHEBI:30616"/>
    </ligand>
</feature>
<dbReference type="Proteomes" id="UP000245872">
    <property type="component" value="Chromosome"/>
</dbReference>
<accession>A0A2Z3L8U1</accession>
<keyword evidence="5 10" id="KW-0547">Nucleotide-binding</keyword>
<feature type="binding site" evidence="10">
    <location>
        <position position="179"/>
    </location>
    <ligand>
        <name>substrate</name>
    </ligand>
</feature>
<dbReference type="Gene3D" id="3.90.228.20">
    <property type="match status" value="1"/>
</dbReference>
<dbReference type="GO" id="GO:0046872">
    <property type="term" value="F:metal ion binding"/>
    <property type="evidence" value="ECO:0007669"/>
    <property type="project" value="UniProtKB-KW"/>
</dbReference>
<dbReference type="AlphaFoldDB" id="A0A2Z3L8U1"/>
<comment type="cofactor">
    <cofactor evidence="10">
        <name>Mn(2+)</name>
        <dbReference type="ChEBI" id="CHEBI:29035"/>
    </cofactor>
    <text evidence="10">Binds 1 Mn(2+) ion per subunit.</text>
</comment>
<comment type="subcellular location">
    <subcellularLocation>
        <location evidence="10">Cytoplasm</location>
    </subcellularLocation>
</comment>
<feature type="binding site" evidence="10">
    <location>
        <position position="204"/>
    </location>
    <ligand>
        <name>Mn(2+)</name>
        <dbReference type="ChEBI" id="CHEBI:29035"/>
    </ligand>
</feature>
<name>A0A2Z3L8U1_9BACT</name>
<evidence type="ECO:0000256" key="10">
    <source>
        <dbReference type="HAMAP-Rule" id="MF_00453"/>
    </source>
</evidence>
<dbReference type="NCBIfam" id="NF006820">
    <property type="entry name" value="PRK09344.1-2"/>
    <property type="match status" value="1"/>
</dbReference>
<comment type="similarity">
    <text evidence="2 10">Belongs to the phosphoenolpyruvate carboxykinase (ATP) family.</text>
</comment>
<dbReference type="EC" id="4.1.1.49" evidence="3 10"/>
<keyword evidence="12" id="KW-1185">Reference proteome</keyword>
<evidence type="ECO:0000256" key="7">
    <source>
        <dbReference type="ARBA" id="ARBA00022840"/>
    </source>
</evidence>
<keyword evidence="10" id="KW-0464">Manganese</keyword>
<dbReference type="EMBL" id="CP029619">
    <property type="protein sequence ID" value="AWN81821.1"/>
    <property type="molecule type" value="Genomic_DNA"/>
</dbReference>
<evidence type="ECO:0000256" key="5">
    <source>
        <dbReference type="ARBA" id="ARBA00022741"/>
    </source>
</evidence>
<evidence type="ECO:0000256" key="4">
    <source>
        <dbReference type="ARBA" id="ARBA00022432"/>
    </source>
</evidence>
<proteinExistence type="inferred from homology"/>
<dbReference type="Gene3D" id="3.40.449.10">
    <property type="entry name" value="Phosphoenolpyruvate Carboxykinase, domain 1"/>
    <property type="match status" value="1"/>
</dbReference>
<dbReference type="GO" id="GO:0005524">
    <property type="term" value="F:ATP binding"/>
    <property type="evidence" value="ECO:0007669"/>
    <property type="project" value="UniProtKB-UniRule"/>
</dbReference>
<dbReference type="GO" id="GO:0005829">
    <property type="term" value="C:cytosol"/>
    <property type="evidence" value="ECO:0007669"/>
    <property type="project" value="TreeGrafter"/>
</dbReference>
<evidence type="ECO:0000256" key="2">
    <source>
        <dbReference type="ARBA" id="ARBA00006052"/>
    </source>
</evidence>
<comment type="caution">
    <text evidence="10">Lacks conserved residue(s) required for the propagation of feature annotation.</text>
</comment>
<dbReference type="PANTHER" id="PTHR30031:SF0">
    <property type="entry name" value="PHOSPHOENOLPYRUVATE CARBOXYKINASE (ATP)"/>
    <property type="match status" value="1"/>
</dbReference>
<dbReference type="RefSeq" id="WP_109997244.1">
    <property type="nucleotide sequence ID" value="NZ_CP029619.1"/>
</dbReference>
<feature type="binding site" evidence="10">
    <location>
        <position position="434"/>
    </location>
    <ligand>
        <name>ATP</name>
        <dbReference type="ChEBI" id="CHEBI:30616"/>
    </ligand>
</feature>
<dbReference type="UniPathway" id="UPA00138"/>
<dbReference type="KEGG" id="cher:DK880_00500"/>
<keyword evidence="7 10" id="KW-0067">ATP-binding</keyword>
<dbReference type="PANTHER" id="PTHR30031">
    <property type="entry name" value="PHOSPHOENOLPYRUVATE CARBOXYKINASE ATP"/>
    <property type="match status" value="1"/>
</dbReference>
<comment type="catalytic activity">
    <reaction evidence="9 10">
        <text>oxaloacetate + ATP = phosphoenolpyruvate + ADP + CO2</text>
        <dbReference type="Rhea" id="RHEA:18617"/>
        <dbReference type="ChEBI" id="CHEBI:16452"/>
        <dbReference type="ChEBI" id="CHEBI:16526"/>
        <dbReference type="ChEBI" id="CHEBI:30616"/>
        <dbReference type="ChEBI" id="CHEBI:58702"/>
        <dbReference type="ChEBI" id="CHEBI:456216"/>
        <dbReference type="EC" id="4.1.1.49"/>
    </reaction>
</comment>
<organism evidence="11 12">
    <name type="scientific">Candidatus Cardinium hertigii</name>
    <dbReference type="NCBI Taxonomy" id="247481"/>
    <lineage>
        <taxon>Bacteria</taxon>
        <taxon>Pseudomonadati</taxon>
        <taxon>Bacteroidota</taxon>
        <taxon>Cytophagia</taxon>
        <taxon>Cytophagales</taxon>
        <taxon>Amoebophilaceae</taxon>
        <taxon>Candidatus Cardinium</taxon>
    </lineage>
</organism>
<keyword evidence="11" id="KW-0670">Pyruvate</keyword>
<keyword evidence="4 10" id="KW-0312">Gluconeogenesis</keyword>
<feature type="binding site" evidence="10">
    <location>
        <position position="204"/>
    </location>
    <ligand>
        <name>ATP</name>
        <dbReference type="ChEBI" id="CHEBI:30616"/>
    </ligand>
</feature>
<comment type="function">
    <text evidence="10">Involved in the gluconeogenesis. Catalyzes the conversion of oxaloacetate (OAA) to phosphoenolpyruvate (PEP) through direct phosphoryl transfer between the nucleoside triphosphate and OAA.</text>
</comment>
<feature type="binding site" evidence="10">
    <location>
        <position position="269"/>
    </location>
    <ligand>
        <name>ATP</name>
        <dbReference type="ChEBI" id="CHEBI:30616"/>
    </ligand>
</feature>
<evidence type="ECO:0000256" key="3">
    <source>
        <dbReference type="ARBA" id="ARBA00012363"/>
    </source>
</evidence>
<feature type="binding site" evidence="10">
    <location>
        <position position="241"/>
    </location>
    <ligand>
        <name>Mn(2+)</name>
        <dbReference type="ChEBI" id="CHEBI:29035"/>
    </ligand>
</feature>
<evidence type="ECO:0000256" key="9">
    <source>
        <dbReference type="ARBA" id="ARBA00047371"/>
    </source>
</evidence>
<dbReference type="InterPro" id="IPR001272">
    <property type="entry name" value="PEP_carboxykinase_ATP"/>
</dbReference>
<feature type="binding site" evidence="10">
    <location>
        <position position="185"/>
    </location>
    <ligand>
        <name>substrate</name>
    </ligand>
</feature>
<evidence type="ECO:0000313" key="11">
    <source>
        <dbReference type="EMBL" id="AWN81821.1"/>
    </source>
</evidence>
<dbReference type="InterPro" id="IPR013035">
    <property type="entry name" value="PEP_carboxykinase_C"/>
</dbReference>
<dbReference type="GO" id="GO:0006094">
    <property type="term" value="P:gluconeogenesis"/>
    <property type="evidence" value="ECO:0007669"/>
    <property type="project" value="UniProtKB-UniRule"/>
</dbReference>
<evidence type="ECO:0000256" key="6">
    <source>
        <dbReference type="ARBA" id="ARBA00022793"/>
    </source>
</evidence>
<dbReference type="Pfam" id="PF01293">
    <property type="entry name" value="PEPCK_ATP"/>
    <property type="match status" value="1"/>
</dbReference>
<dbReference type="SUPFAM" id="SSF53795">
    <property type="entry name" value="PEP carboxykinase-like"/>
    <property type="match status" value="1"/>
</dbReference>
<keyword evidence="11" id="KW-0418">Kinase</keyword>
<sequence>MPSRPVHYMDLSVSALIAHALQRGEGVLAANGALSVTTGKRSGRSPKDKFIVKTAEVADKIAWGPIHQAIEASVFQNLWERAMAYLATIDRFAAHLQLVTYFPYSLPITIISEYAWHTLFACQLFVRPQNKQLQDSNSMWTIVSLPGLLTDPDRDGVASDAALLIHLTARKVLLCGHRYAGEIKKAMFSVLSYLLPEQAVLPMHCAANVGEGGDVALFFGLSGTGKTALSSDATRYLIGDDEHGWSNQAVFNCEGGCYAKCFNLSLDQEPVIGQAIRYGSIMENVQLDPNTLEPNYGDATLTQNSRAAYPIDFVTQRLHAQWINRSPESIIFLTCDLYGVLPPVARLTEEQAAYYFLSGYTALVGSTEVGQKQRIQATFSSCFGAPFLIRPVETYLHLFRERLKESGATVYLVNTGWTAGSYGAGGYRFPIELTRTLIQAIVSGLLKEVTYDCLPGFNLAIPTALPAIDSAILDPRKNWQDKLLYQAKAKALITRFWENAARFHLEAAVQAAAPTLLH</sequence>
<dbReference type="Gene3D" id="2.170.8.10">
    <property type="entry name" value="Phosphoenolpyruvate Carboxykinase, domain 2"/>
    <property type="match status" value="1"/>
</dbReference>
<dbReference type="GO" id="GO:0016301">
    <property type="term" value="F:kinase activity"/>
    <property type="evidence" value="ECO:0007669"/>
    <property type="project" value="UniProtKB-KW"/>
</dbReference>
<protein>
    <recommendedName>
        <fullName evidence="3 10">Phosphoenolpyruvate carboxykinase (ATP)</fullName>
        <shortName evidence="10">PCK</shortName>
        <shortName evidence="10">PEP carboxykinase</shortName>
        <shortName evidence="10">PEPCK</shortName>
        <ecNumber evidence="3 10">4.1.1.49</ecNumber>
    </recommendedName>
</protein>
<reference evidence="11 12" key="1">
    <citation type="submission" date="2018-05" db="EMBL/GenBank/DDBJ databases">
        <title>Candidatus Cardinium hertigii Genome Assembly.</title>
        <authorList>
            <person name="Showmaker K.C."/>
            <person name="Walden K.O."/>
            <person name="Fields C.J."/>
            <person name="Lambert K.N."/>
            <person name="Hudson M.E."/>
        </authorList>
    </citation>
    <scope>NUCLEOTIDE SEQUENCE [LARGE SCALE GENOMIC DNA]</scope>
    <source>
        <strain evidence="12">cHgTN10</strain>
    </source>
</reference>
<feature type="binding site" evidence="10">
    <location>
        <position position="185"/>
    </location>
    <ligand>
        <name>Mn(2+)</name>
        <dbReference type="ChEBI" id="CHEBI:29035"/>
    </ligand>
</feature>
<comment type="pathway">
    <text evidence="1 10">Carbohydrate biosynthesis; gluconeogenesis.</text>
</comment>
<dbReference type="HAMAP" id="MF_00453">
    <property type="entry name" value="PEPCK_ATP"/>
    <property type="match status" value="1"/>
</dbReference>
<evidence type="ECO:0000256" key="1">
    <source>
        <dbReference type="ARBA" id="ARBA00004742"/>
    </source>
</evidence>
<keyword evidence="8 10" id="KW-0456">Lyase</keyword>
<keyword evidence="10" id="KW-0479">Metal-binding</keyword>
<keyword evidence="11" id="KW-0808">Transferase</keyword>
<evidence type="ECO:0000256" key="8">
    <source>
        <dbReference type="ARBA" id="ARBA00023239"/>
    </source>
</evidence>
<keyword evidence="10" id="KW-0963">Cytoplasm</keyword>
<dbReference type="OrthoDB" id="9806325at2"/>
<gene>
    <name evidence="10 11" type="primary">pckA</name>
    <name evidence="11" type="ORF">DK880_00500</name>
</gene>